<sequence>MAIDLVISGLQDPVRFRVESKARIFSQSEKFWVLMLFSCLLNASWTLMCMRTDFGNLKNDPCGLNV</sequence>
<evidence type="ECO:0000313" key="2">
    <source>
        <dbReference type="Proteomes" id="UP000276133"/>
    </source>
</evidence>
<keyword evidence="2" id="KW-1185">Reference proteome</keyword>
<gene>
    <name evidence="1" type="ORF">BpHYR1_041176</name>
</gene>
<dbReference type="AlphaFoldDB" id="A0A3M7PI55"/>
<protein>
    <submittedName>
        <fullName evidence="1">Uncharacterized protein</fullName>
    </submittedName>
</protein>
<name>A0A3M7PI55_BRAPC</name>
<proteinExistence type="predicted"/>
<reference evidence="1 2" key="1">
    <citation type="journal article" date="2018" name="Sci. Rep.">
        <title>Genomic signatures of local adaptation to the degree of environmental predictability in rotifers.</title>
        <authorList>
            <person name="Franch-Gras L."/>
            <person name="Hahn C."/>
            <person name="Garcia-Roger E.M."/>
            <person name="Carmona M.J."/>
            <person name="Serra M."/>
            <person name="Gomez A."/>
        </authorList>
    </citation>
    <scope>NUCLEOTIDE SEQUENCE [LARGE SCALE GENOMIC DNA]</scope>
    <source>
        <strain evidence="1">HYR1</strain>
    </source>
</reference>
<accession>A0A3M7PI55</accession>
<organism evidence="1 2">
    <name type="scientific">Brachionus plicatilis</name>
    <name type="common">Marine rotifer</name>
    <name type="synonym">Brachionus muelleri</name>
    <dbReference type="NCBI Taxonomy" id="10195"/>
    <lineage>
        <taxon>Eukaryota</taxon>
        <taxon>Metazoa</taxon>
        <taxon>Spiralia</taxon>
        <taxon>Gnathifera</taxon>
        <taxon>Rotifera</taxon>
        <taxon>Eurotatoria</taxon>
        <taxon>Monogononta</taxon>
        <taxon>Pseudotrocha</taxon>
        <taxon>Ploima</taxon>
        <taxon>Brachionidae</taxon>
        <taxon>Brachionus</taxon>
    </lineage>
</organism>
<dbReference type="Proteomes" id="UP000276133">
    <property type="component" value="Unassembled WGS sequence"/>
</dbReference>
<dbReference type="OrthoDB" id="295078at2759"/>
<dbReference type="EMBL" id="REGN01010557">
    <property type="protein sequence ID" value="RMZ98796.1"/>
    <property type="molecule type" value="Genomic_DNA"/>
</dbReference>
<evidence type="ECO:0000313" key="1">
    <source>
        <dbReference type="EMBL" id="RMZ98796.1"/>
    </source>
</evidence>
<comment type="caution">
    <text evidence="1">The sequence shown here is derived from an EMBL/GenBank/DDBJ whole genome shotgun (WGS) entry which is preliminary data.</text>
</comment>